<dbReference type="AlphaFoldDB" id="A0A291GVX4"/>
<name>A0A291GVX4_9MICO</name>
<accession>A0A291GVX4</accession>
<keyword evidence="2" id="KW-1185">Reference proteome</keyword>
<sequence length="71" mass="7947">MVPDHGDILDPILLGAPEEVDATLREVRVDRRVLVAHHAGLDLLNRRRYFDAAQSATPTADWGRVRKHLGP</sequence>
<dbReference type="Proteomes" id="UP000217889">
    <property type="component" value="Chromosome"/>
</dbReference>
<reference evidence="1 2" key="1">
    <citation type="journal article" date="2014" name="Int. J. Syst. Evol. Microbiol.">
        <title>Brachybacterium ginsengisoli sp. nov., isolated from soil of a ginseng field.</title>
        <authorList>
            <person name="Hoang V.A."/>
            <person name="Kim Y.J."/>
            <person name="Nguyen N.L."/>
            <person name="Yang D.C."/>
        </authorList>
    </citation>
    <scope>NUCLEOTIDE SEQUENCE [LARGE SCALE GENOMIC DNA]</scope>
    <source>
        <strain evidence="1 2">DCY80</strain>
    </source>
</reference>
<evidence type="ECO:0000313" key="2">
    <source>
        <dbReference type="Proteomes" id="UP000217889"/>
    </source>
</evidence>
<dbReference type="Pfam" id="PF19884">
    <property type="entry name" value="DUF6357"/>
    <property type="match status" value="1"/>
</dbReference>
<protein>
    <submittedName>
        <fullName evidence="1">Uncharacterized protein</fullName>
    </submittedName>
</protein>
<dbReference type="OrthoDB" id="3698435at2"/>
<dbReference type="RefSeq" id="WP_096798713.1">
    <property type="nucleotide sequence ID" value="NZ_CP023564.1"/>
</dbReference>
<dbReference type="EMBL" id="CP023564">
    <property type="protein sequence ID" value="ATG54244.1"/>
    <property type="molecule type" value="Genomic_DNA"/>
</dbReference>
<organism evidence="1 2">
    <name type="scientific">Brachybacterium ginsengisoli</name>
    <dbReference type="NCBI Taxonomy" id="1331682"/>
    <lineage>
        <taxon>Bacteria</taxon>
        <taxon>Bacillati</taxon>
        <taxon>Actinomycetota</taxon>
        <taxon>Actinomycetes</taxon>
        <taxon>Micrococcales</taxon>
        <taxon>Dermabacteraceae</taxon>
        <taxon>Brachybacterium</taxon>
    </lineage>
</organism>
<proteinExistence type="predicted"/>
<evidence type="ECO:0000313" key="1">
    <source>
        <dbReference type="EMBL" id="ATG54244.1"/>
    </source>
</evidence>
<dbReference type="InterPro" id="IPR045937">
    <property type="entry name" value="DUF6357"/>
</dbReference>
<gene>
    <name evidence="1" type="ORF">CFK41_05245</name>
</gene>
<dbReference type="KEGG" id="bgg:CFK41_05245"/>